<dbReference type="InterPro" id="IPR027443">
    <property type="entry name" value="IPNS-like_sf"/>
</dbReference>
<dbReference type="InterPro" id="IPR005123">
    <property type="entry name" value="Oxoglu/Fe-dep_dioxygenase_dom"/>
</dbReference>
<dbReference type="InterPro" id="IPR044861">
    <property type="entry name" value="IPNS-like_FE2OG_OXY"/>
</dbReference>
<dbReference type="KEGG" id="ehx:EMIHUDRAFT_67763"/>
<dbReference type="GO" id="GO:0016491">
    <property type="term" value="F:oxidoreductase activity"/>
    <property type="evidence" value="ECO:0007669"/>
    <property type="project" value="UniProtKB-KW"/>
</dbReference>
<reference evidence="4" key="1">
    <citation type="journal article" date="2013" name="Nature">
        <title>Pan genome of the phytoplankton Emiliania underpins its global distribution.</title>
        <authorList>
            <person name="Read B.A."/>
            <person name="Kegel J."/>
            <person name="Klute M.J."/>
            <person name="Kuo A."/>
            <person name="Lefebvre S.C."/>
            <person name="Maumus F."/>
            <person name="Mayer C."/>
            <person name="Miller J."/>
            <person name="Monier A."/>
            <person name="Salamov A."/>
            <person name="Young J."/>
            <person name="Aguilar M."/>
            <person name="Claverie J.M."/>
            <person name="Frickenhaus S."/>
            <person name="Gonzalez K."/>
            <person name="Herman E.K."/>
            <person name="Lin Y.C."/>
            <person name="Napier J."/>
            <person name="Ogata H."/>
            <person name="Sarno A.F."/>
            <person name="Shmutz J."/>
            <person name="Schroeder D."/>
            <person name="de Vargas C."/>
            <person name="Verret F."/>
            <person name="von Dassow P."/>
            <person name="Valentin K."/>
            <person name="Van de Peer Y."/>
            <person name="Wheeler G."/>
            <person name="Dacks J.B."/>
            <person name="Delwiche C.F."/>
            <person name="Dyhrman S.T."/>
            <person name="Glockner G."/>
            <person name="John U."/>
            <person name="Richards T."/>
            <person name="Worden A.Z."/>
            <person name="Zhang X."/>
            <person name="Grigoriev I.V."/>
            <person name="Allen A.E."/>
            <person name="Bidle K."/>
            <person name="Borodovsky M."/>
            <person name="Bowler C."/>
            <person name="Brownlee C."/>
            <person name="Cock J.M."/>
            <person name="Elias M."/>
            <person name="Gladyshev V.N."/>
            <person name="Groth M."/>
            <person name="Guda C."/>
            <person name="Hadaegh A."/>
            <person name="Iglesias-Rodriguez M.D."/>
            <person name="Jenkins J."/>
            <person name="Jones B.M."/>
            <person name="Lawson T."/>
            <person name="Leese F."/>
            <person name="Lindquist E."/>
            <person name="Lobanov A."/>
            <person name="Lomsadze A."/>
            <person name="Malik S.B."/>
            <person name="Marsh M.E."/>
            <person name="Mackinder L."/>
            <person name="Mock T."/>
            <person name="Mueller-Roeber B."/>
            <person name="Pagarete A."/>
            <person name="Parker M."/>
            <person name="Probert I."/>
            <person name="Quesneville H."/>
            <person name="Raines C."/>
            <person name="Rensing S.A."/>
            <person name="Riano-Pachon D.M."/>
            <person name="Richier S."/>
            <person name="Rokitta S."/>
            <person name="Shiraiwa Y."/>
            <person name="Soanes D.M."/>
            <person name="van der Giezen M."/>
            <person name="Wahlund T.M."/>
            <person name="Williams B."/>
            <person name="Wilson W."/>
            <person name="Wolfe G."/>
            <person name="Wurch L.L."/>
        </authorList>
    </citation>
    <scope>NUCLEOTIDE SEQUENCE</scope>
</reference>
<dbReference type="EnsemblProtists" id="EOD09944">
    <property type="protein sequence ID" value="EOD09944"/>
    <property type="gene ID" value="EMIHUDRAFT_67763"/>
</dbReference>
<dbReference type="InterPro" id="IPR050231">
    <property type="entry name" value="Iron_ascorbate_oxido_reductase"/>
</dbReference>
<dbReference type="STRING" id="2903.R1DMQ0"/>
<dbReference type="Proteomes" id="UP000013827">
    <property type="component" value="Unassembled WGS sequence"/>
</dbReference>
<dbReference type="KEGG" id="ehx:EMIHUDRAFT_74078"/>
<dbReference type="PaxDb" id="2903-EOD09944"/>
<comment type="similarity">
    <text evidence="1">Belongs to the iron/ascorbate-dependent oxidoreductase family.</text>
</comment>
<dbReference type="InterPro" id="IPR026992">
    <property type="entry name" value="DIOX_N"/>
</dbReference>
<evidence type="ECO:0000256" key="1">
    <source>
        <dbReference type="RuleBase" id="RU003682"/>
    </source>
</evidence>
<dbReference type="eggNOG" id="KOG0143">
    <property type="taxonomic scope" value="Eukaryota"/>
</dbReference>
<evidence type="ECO:0000313" key="4">
    <source>
        <dbReference type="Proteomes" id="UP000013827"/>
    </source>
</evidence>
<dbReference type="EnsemblProtists" id="EOD24749">
    <property type="protein sequence ID" value="EOD24749"/>
    <property type="gene ID" value="EMIHUDRAFT_74078"/>
</dbReference>
<dbReference type="SUPFAM" id="SSF51197">
    <property type="entry name" value="Clavaminate synthase-like"/>
    <property type="match status" value="1"/>
</dbReference>
<evidence type="ECO:0000313" key="3">
    <source>
        <dbReference type="EnsemblProtists" id="EOD24749"/>
    </source>
</evidence>
<keyword evidence="4" id="KW-1185">Reference proteome</keyword>
<dbReference type="Gene3D" id="2.60.120.330">
    <property type="entry name" value="B-lactam Antibiotic, Isopenicillin N Synthase, Chain"/>
    <property type="match status" value="1"/>
</dbReference>
<dbReference type="Pfam" id="PF03171">
    <property type="entry name" value="2OG-FeII_Oxy"/>
    <property type="match status" value="1"/>
</dbReference>
<dbReference type="AlphaFoldDB" id="A0A0D3JML4"/>
<dbReference type="PANTHER" id="PTHR47990">
    <property type="entry name" value="2-OXOGLUTARATE (2OG) AND FE(II)-DEPENDENT OXYGENASE SUPERFAMILY PROTEIN-RELATED"/>
    <property type="match status" value="1"/>
</dbReference>
<dbReference type="GO" id="GO:0046872">
    <property type="term" value="F:metal ion binding"/>
    <property type="evidence" value="ECO:0007669"/>
    <property type="project" value="UniProtKB-KW"/>
</dbReference>
<dbReference type="RefSeq" id="XP_005762373.1">
    <property type="nucleotide sequence ID" value="XM_005762316.1"/>
</dbReference>
<keyword evidence="1" id="KW-0408">Iron</keyword>
<protein>
    <recommendedName>
        <fullName evidence="2">Fe2OG dioxygenase domain-containing protein</fullName>
    </recommendedName>
</protein>
<proteinExistence type="inferred from homology"/>
<keyword evidence="1" id="KW-0560">Oxidoreductase</keyword>
<dbReference type="PROSITE" id="PS51471">
    <property type="entry name" value="FE2OG_OXY"/>
    <property type="match status" value="1"/>
</dbReference>
<reference evidence="3" key="2">
    <citation type="submission" date="2024-10" db="UniProtKB">
        <authorList>
            <consortium name="EnsemblProtists"/>
        </authorList>
    </citation>
    <scope>IDENTIFICATION</scope>
</reference>
<dbReference type="GeneID" id="17270292"/>
<dbReference type="RefSeq" id="XP_005777178.1">
    <property type="nucleotide sequence ID" value="XM_005777121.1"/>
</dbReference>
<dbReference type="GeneID" id="17256220"/>
<feature type="domain" description="Fe2OG dioxygenase" evidence="2">
    <location>
        <begin position="191"/>
        <end position="299"/>
    </location>
</feature>
<dbReference type="OMA" id="ARETGFF"/>
<sequence>MSSAKRALPVIDIEPLVSGSASASAVASAHEETTARSLDSASREYGFFHISGHGIAPSCISGAMRACGDFFHLPLEHKLLVRADPDAGEGTGWEPSGAQKLDESRLGEGIDGEQTMGDLKESYILGRPATSQLPPGAKPGELAALWPTSLGAYFRDPLVQYHDECWRVSVALMRGWAIALGKPPDFFLRDTSDPMTKLRLLYYPPVEDARYAEAIGLGAHCDWGALTLLTQDEVGGLEVCAADGAWLPANRAGSDTLLVNVGDMLQRWTNGHFRSSPHRLLKPATAEASRTSIAFFFNCNVDANIDPRQVVPHEVPKWEPILAEAYIVERATATNQQSDV</sequence>
<name>A0A0D3JML4_EMIH1</name>
<organism evidence="3 4">
    <name type="scientific">Emiliania huxleyi (strain CCMP1516)</name>
    <dbReference type="NCBI Taxonomy" id="280463"/>
    <lineage>
        <taxon>Eukaryota</taxon>
        <taxon>Haptista</taxon>
        <taxon>Haptophyta</taxon>
        <taxon>Prymnesiophyceae</taxon>
        <taxon>Isochrysidales</taxon>
        <taxon>Noelaerhabdaceae</taxon>
        <taxon>Emiliania</taxon>
    </lineage>
</organism>
<keyword evidence="1" id="KW-0479">Metal-binding</keyword>
<evidence type="ECO:0000259" key="2">
    <source>
        <dbReference type="PROSITE" id="PS51471"/>
    </source>
</evidence>
<dbReference type="Pfam" id="PF14226">
    <property type="entry name" value="DIOX_N"/>
    <property type="match status" value="1"/>
</dbReference>
<dbReference type="HOGENOM" id="CLU_010119_6_1_1"/>
<accession>A0A0D3JML4</accession>